<dbReference type="Gene3D" id="3.40.1050.10">
    <property type="entry name" value="Carbonic anhydrase"/>
    <property type="match status" value="1"/>
</dbReference>
<keyword evidence="5" id="KW-0456">Lyase</keyword>
<gene>
    <name evidence="9" type="ORF">NWFMUON74_44450</name>
</gene>
<dbReference type="PANTHER" id="PTHR11002:SF79">
    <property type="entry name" value="CARBONIC ANHYDRASE 2"/>
    <property type="match status" value="1"/>
</dbReference>
<keyword evidence="3 8" id="KW-0479">Metal-binding</keyword>
<dbReference type="GO" id="GO:0004089">
    <property type="term" value="F:carbonate dehydratase activity"/>
    <property type="evidence" value="ECO:0007669"/>
    <property type="project" value="UniProtKB-EC"/>
</dbReference>
<dbReference type="GO" id="GO:0008270">
    <property type="term" value="F:zinc ion binding"/>
    <property type="evidence" value="ECO:0007669"/>
    <property type="project" value="InterPro"/>
</dbReference>
<dbReference type="CDD" id="cd03378">
    <property type="entry name" value="beta_CA_cladeC"/>
    <property type="match status" value="1"/>
</dbReference>
<dbReference type="Pfam" id="PF00484">
    <property type="entry name" value="Pro_CA"/>
    <property type="match status" value="1"/>
</dbReference>
<protein>
    <recommendedName>
        <fullName evidence="2">carbonic anhydrase</fullName>
        <ecNumber evidence="2">4.2.1.1</ecNumber>
    </recommendedName>
</protein>
<feature type="binding site" evidence="8">
    <location>
        <position position="122"/>
    </location>
    <ligand>
        <name>Zn(2+)</name>
        <dbReference type="ChEBI" id="CHEBI:29105"/>
    </ligand>
</feature>
<keyword evidence="4 8" id="KW-0862">Zinc</keyword>
<sequence length="281" mass="29762">MLRRGEPEFCRDRQPHPVGTQIASAPIRANVSYNAATVGGLPPGRHATPRACEPRPWLARTTRMWYIRHMPSLTPEAAWKSLRDGNDRFVSGALQHPGQGAADRAKLVAGQQPSAILFGCGDSRVAAEIIFDQGLGDMFVVRTAGHVIDSSVLGSIEYGIAVLNVPLIVVLGHDSCGAVRATIDALDGGAVPGGFIRSVVERVTPSVLLGRRDGLTGVDEIEARHVVETSRLLAQRSTIISERVAAGECAIAGVTYKLADGRAQLRGVLGDIGENTAPIAL</sequence>
<dbReference type="PANTHER" id="PTHR11002">
    <property type="entry name" value="CARBONIC ANHYDRASE"/>
    <property type="match status" value="1"/>
</dbReference>
<feature type="binding site" evidence="8">
    <location>
        <position position="173"/>
    </location>
    <ligand>
        <name>Zn(2+)</name>
        <dbReference type="ChEBI" id="CHEBI:29105"/>
    </ligand>
</feature>
<evidence type="ECO:0000313" key="9">
    <source>
        <dbReference type="EMBL" id="BCK56673.1"/>
    </source>
</evidence>
<dbReference type="FunFam" id="3.40.1050.10:FF:000006">
    <property type="entry name" value="Carbonic anhydrase"/>
    <property type="match status" value="1"/>
</dbReference>
<organism evidence="9 10">
    <name type="scientific">Nocardia wallacei</name>
    <dbReference type="NCBI Taxonomy" id="480035"/>
    <lineage>
        <taxon>Bacteria</taxon>
        <taxon>Bacillati</taxon>
        <taxon>Actinomycetota</taxon>
        <taxon>Actinomycetes</taxon>
        <taxon>Mycobacteriales</taxon>
        <taxon>Nocardiaceae</taxon>
        <taxon>Nocardia</taxon>
    </lineage>
</organism>
<dbReference type="AlphaFoldDB" id="A0A7G1KR47"/>
<evidence type="ECO:0000256" key="4">
    <source>
        <dbReference type="ARBA" id="ARBA00022833"/>
    </source>
</evidence>
<dbReference type="SUPFAM" id="SSF53056">
    <property type="entry name" value="beta-carbonic anhydrase, cab"/>
    <property type="match status" value="1"/>
</dbReference>
<dbReference type="KEGG" id="nwl:NWFMUON74_44450"/>
<comment type="cofactor">
    <cofactor evidence="8">
        <name>Zn(2+)</name>
        <dbReference type="ChEBI" id="CHEBI:29105"/>
    </cofactor>
    <text evidence="8">Binds 1 zinc ion per subunit.</text>
</comment>
<dbReference type="SMART" id="SM00947">
    <property type="entry name" value="Pro_CA"/>
    <property type="match status" value="1"/>
</dbReference>
<name>A0A7G1KR47_9NOCA</name>
<keyword evidence="10" id="KW-1185">Reference proteome</keyword>
<evidence type="ECO:0000256" key="1">
    <source>
        <dbReference type="ARBA" id="ARBA00006217"/>
    </source>
</evidence>
<evidence type="ECO:0000256" key="3">
    <source>
        <dbReference type="ARBA" id="ARBA00022723"/>
    </source>
</evidence>
<evidence type="ECO:0000313" key="10">
    <source>
        <dbReference type="Proteomes" id="UP000516173"/>
    </source>
</evidence>
<accession>A0A7G1KR47</accession>
<reference evidence="9 10" key="1">
    <citation type="submission" date="2020-08" db="EMBL/GenBank/DDBJ databases">
        <title>Genome Sequencing of Nocardia wallacei strain FMUON74 and assembly.</title>
        <authorList>
            <person name="Toyokawa M."/>
            <person name="Uesaka K."/>
        </authorList>
    </citation>
    <scope>NUCLEOTIDE SEQUENCE [LARGE SCALE GENOMIC DNA]</scope>
    <source>
        <strain evidence="9 10">FMUON74</strain>
    </source>
</reference>
<evidence type="ECO:0000256" key="8">
    <source>
        <dbReference type="PIRSR" id="PIRSR601765-1"/>
    </source>
</evidence>
<comment type="catalytic activity">
    <reaction evidence="7">
        <text>hydrogencarbonate + H(+) = CO2 + H2O</text>
        <dbReference type="Rhea" id="RHEA:10748"/>
        <dbReference type="ChEBI" id="CHEBI:15377"/>
        <dbReference type="ChEBI" id="CHEBI:15378"/>
        <dbReference type="ChEBI" id="CHEBI:16526"/>
        <dbReference type="ChEBI" id="CHEBI:17544"/>
        <dbReference type="EC" id="4.2.1.1"/>
    </reaction>
</comment>
<dbReference type="InterPro" id="IPR001765">
    <property type="entry name" value="Carbonic_anhydrase"/>
</dbReference>
<evidence type="ECO:0000256" key="2">
    <source>
        <dbReference type="ARBA" id="ARBA00012925"/>
    </source>
</evidence>
<dbReference type="EMBL" id="AP023396">
    <property type="protein sequence ID" value="BCK56673.1"/>
    <property type="molecule type" value="Genomic_DNA"/>
</dbReference>
<evidence type="ECO:0000256" key="7">
    <source>
        <dbReference type="ARBA" id="ARBA00048348"/>
    </source>
</evidence>
<feature type="binding site" evidence="8">
    <location>
        <position position="120"/>
    </location>
    <ligand>
        <name>Zn(2+)</name>
        <dbReference type="ChEBI" id="CHEBI:29105"/>
    </ligand>
</feature>
<dbReference type="Proteomes" id="UP000516173">
    <property type="component" value="Chromosome"/>
</dbReference>
<dbReference type="EC" id="4.2.1.1" evidence="2"/>
<feature type="binding site" evidence="8">
    <location>
        <position position="176"/>
    </location>
    <ligand>
        <name>Zn(2+)</name>
        <dbReference type="ChEBI" id="CHEBI:29105"/>
    </ligand>
</feature>
<comment type="similarity">
    <text evidence="1">Belongs to the beta-class carbonic anhydrase family.</text>
</comment>
<proteinExistence type="inferred from homology"/>
<evidence type="ECO:0000256" key="5">
    <source>
        <dbReference type="ARBA" id="ARBA00023239"/>
    </source>
</evidence>
<evidence type="ECO:0000256" key="6">
    <source>
        <dbReference type="ARBA" id="ARBA00024993"/>
    </source>
</evidence>
<comment type="function">
    <text evidence="6">Catalyzes the reversible hydration of carbon dioxide to form bicarbonate.</text>
</comment>
<dbReference type="InterPro" id="IPR036874">
    <property type="entry name" value="Carbonic_anhydrase_sf"/>
</dbReference>